<proteinExistence type="predicted"/>
<comment type="caution">
    <text evidence="1">The sequence shown here is derived from an EMBL/GenBank/DDBJ whole genome shotgun (WGS) entry which is preliminary data.</text>
</comment>
<evidence type="ECO:0000313" key="2">
    <source>
        <dbReference type="Proteomes" id="UP000314294"/>
    </source>
</evidence>
<name>A0A4Z2H0A1_9TELE</name>
<keyword evidence="2" id="KW-1185">Reference proteome</keyword>
<organism evidence="1 2">
    <name type="scientific">Liparis tanakae</name>
    <name type="common">Tanaka's snailfish</name>
    <dbReference type="NCBI Taxonomy" id="230148"/>
    <lineage>
        <taxon>Eukaryota</taxon>
        <taxon>Metazoa</taxon>
        <taxon>Chordata</taxon>
        <taxon>Craniata</taxon>
        <taxon>Vertebrata</taxon>
        <taxon>Euteleostomi</taxon>
        <taxon>Actinopterygii</taxon>
        <taxon>Neopterygii</taxon>
        <taxon>Teleostei</taxon>
        <taxon>Neoteleostei</taxon>
        <taxon>Acanthomorphata</taxon>
        <taxon>Eupercaria</taxon>
        <taxon>Perciformes</taxon>
        <taxon>Cottioidei</taxon>
        <taxon>Cottales</taxon>
        <taxon>Liparidae</taxon>
        <taxon>Liparis</taxon>
    </lineage>
</organism>
<protein>
    <submittedName>
        <fullName evidence="1">Uncharacterized protein</fullName>
    </submittedName>
</protein>
<dbReference type="Proteomes" id="UP000314294">
    <property type="component" value="Unassembled WGS sequence"/>
</dbReference>
<dbReference type="AlphaFoldDB" id="A0A4Z2H0A1"/>
<evidence type="ECO:0000313" key="1">
    <source>
        <dbReference type="EMBL" id="TNN58920.1"/>
    </source>
</evidence>
<gene>
    <name evidence="1" type="ORF">EYF80_030833</name>
</gene>
<accession>A0A4Z2H0A1</accession>
<sequence length="166" mass="17808">MPVLALPARPRADRVSSLWAALPRLMSMDSLLVCMLLTEGYPMLPAPPCPPSVLSLLWADELLKVVPHVRLLEGPVEEYTEPGLEASLSSAPSTRSSKLKRGLLVSLSAPAGAPSGDSGTVPTWFMVAWGLKMTVAFFMFSAVVTGACLQGFPPNSLWENQGWEEG</sequence>
<reference evidence="1 2" key="1">
    <citation type="submission" date="2019-03" db="EMBL/GenBank/DDBJ databases">
        <title>First draft genome of Liparis tanakae, snailfish: a comprehensive survey of snailfish specific genes.</title>
        <authorList>
            <person name="Kim W."/>
            <person name="Song I."/>
            <person name="Jeong J.-H."/>
            <person name="Kim D."/>
            <person name="Kim S."/>
            <person name="Ryu S."/>
            <person name="Song J.Y."/>
            <person name="Lee S.K."/>
        </authorList>
    </citation>
    <scope>NUCLEOTIDE SEQUENCE [LARGE SCALE GENOMIC DNA]</scope>
    <source>
        <tissue evidence="1">Muscle</tissue>
    </source>
</reference>
<dbReference type="EMBL" id="SRLO01000367">
    <property type="protein sequence ID" value="TNN58920.1"/>
    <property type="molecule type" value="Genomic_DNA"/>
</dbReference>